<keyword evidence="2 6" id="KW-0479">Metal-binding</keyword>
<protein>
    <submittedName>
        <fullName evidence="9">Peptidase M12A domain-containing protein</fullName>
    </submittedName>
</protein>
<feature type="binding site" evidence="6">
    <location>
        <position position="12"/>
    </location>
    <ligand>
        <name>Zn(2+)</name>
        <dbReference type="ChEBI" id="CHEBI:29105"/>
        <note>catalytic</note>
    </ligand>
</feature>
<dbReference type="InterPro" id="IPR024079">
    <property type="entry name" value="MetalloPept_cat_dom_sf"/>
</dbReference>
<dbReference type="GO" id="GO:0004222">
    <property type="term" value="F:metalloendopeptidase activity"/>
    <property type="evidence" value="ECO:0007669"/>
    <property type="project" value="InterPro"/>
</dbReference>
<dbReference type="PANTHER" id="PTHR10127">
    <property type="entry name" value="DISCOIDIN, CUB, EGF, LAMININ , AND ZINC METALLOPROTEASE DOMAIN CONTAINING"/>
    <property type="match status" value="1"/>
</dbReference>
<accession>A0A915L575</accession>
<evidence type="ECO:0000256" key="6">
    <source>
        <dbReference type="PROSITE-ProRule" id="PRU01211"/>
    </source>
</evidence>
<dbReference type="Proteomes" id="UP000887565">
    <property type="component" value="Unplaced"/>
</dbReference>
<evidence type="ECO:0000259" key="7">
    <source>
        <dbReference type="PROSITE" id="PS51864"/>
    </source>
</evidence>
<keyword evidence="1" id="KW-0645">Protease</keyword>
<sequence length="156" mass="18672">MHMLMHTLGFDHEHVRPDRDKYINVKISKMLTNLAVHNKEWDNTNRPNTYTYMPYNYESVMHMHPLFPGFYYQRKPLTIRHHFLRKRNYPVLSLNDILTFHHGWFLFPMHQLDFNNCGEDEVDCRNHIGAAKCGEIDVVGALGFEFRQDWDPRIGP</sequence>
<feature type="binding site" evidence="6">
    <location>
        <position position="2"/>
    </location>
    <ligand>
        <name>Zn(2+)</name>
        <dbReference type="ChEBI" id="CHEBI:29105"/>
        <note>catalytic</note>
    </ligand>
</feature>
<evidence type="ECO:0000313" key="8">
    <source>
        <dbReference type="Proteomes" id="UP000887565"/>
    </source>
</evidence>
<proteinExistence type="predicted"/>
<comment type="cofactor">
    <cofactor evidence="6">
        <name>Zn(2+)</name>
        <dbReference type="ChEBI" id="CHEBI:29105"/>
    </cofactor>
    <text evidence="6">Binds 1 zinc ion per subunit.</text>
</comment>
<organism evidence="8 9">
    <name type="scientific">Romanomermis culicivorax</name>
    <name type="common">Nematode worm</name>
    <dbReference type="NCBI Taxonomy" id="13658"/>
    <lineage>
        <taxon>Eukaryota</taxon>
        <taxon>Metazoa</taxon>
        <taxon>Ecdysozoa</taxon>
        <taxon>Nematoda</taxon>
        <taxon>Enoplea</taxon>
        <taxon>Dorylaimia</taxon>
        <taxon>Mermithida</taxon>
        <taxon>Mermithoidea</taxon>
        <taxon>Mermithidae</taxon>
        <taxon>Romanomermis</taxon>
    </lineage>
</organism>
<keyword evidence="8" id="KW-1185">Reference proteome</keyword>
<evidence type="ECO:0000256" key="2">
    <source>
        <dbReference type="ARBA" id="ARBA00022723"/>
    </source>
</evidence>
<dbReference type="InterPro" id="IPR001506">
    <property type="entry name" value="Peptidase_M12A"/>
</dbReference>
<evidence type="ECO:0000256" key="1">
    <source>
        <dbReference type="ARBA" id="ARBA00022670"/>
    </source>
</evidence>
<dbReference type="GO" id="GO:0008270">
    <property type="term" value="F:zinc ion binding"/>
    <property type="evidence" value="ECO:0007669"/>
    <property type="project" value="UniProtKB-UniRule"/>
</dbReference>
<dbReference type="Pfam" id="PF01400">
    <property type="entry name" value="Astacin"/>
    <property type="match status" value="1"/>
</dbReference>
<dbReference type="Gene3D" id="3.40.390.10">
    <property type="entry name" value="Collagenase (Catalytic Domain)"/>
    <property type="match status" value="1"/>
</dbReference>
<feature type="domain" description="Peptidase M12A" evidence="7">
    <location>
        <begin position="1"/>
        <end position="156"/>
    </location>
</feature>
<evidence type="ECO:0000256" key="5">
    <source>
        <dbReference type="ARBA" id="ARBA00023049"/>
    </source>
</evidence>
<name>A0A915L575_ROMCU</name>
<evidence type="ECO:0000256" key="3">
    <source>
        <dbReference type="ARBA" id="ARBA00022801"/>
    </source>
</evidence>
<dbReference type="PROSITE" id="PS51864">
    <property type="entry name" value="ASTACIN"/>
    <property type="match status" value="1"/>
</dbReference>
<dbReference type="GO" id="GO:0006508">
    <property type="term" value="P:proteolysis"/>
    <property type="evidence" value="ECO:0007669"/>
    <property type="project" value="UniProtKB-KW"/>
</dbReference>
<keyword evidence="3" id="KW-0378">Hydrolase</keyword>
<dbReference type="WBParaSite" id="nRc.2.0.1.t45912-RA">
    <property type="protein sequence ID" value="nRc.2.0.1.t45912-RA"/>
    <property type="gene ID" value="nRc.2.0.1.g45912"/>
</dbReference>
<keyword evidence="4 6" id="KW-0862">Zinc</keyword>
<evidence type="ECO:0000256" key="4">
    <source>
        <dbReference type="ARBA" id="ARBA00022833"/>
    </source>
</evidence>
<evidence type="ECO:0000313" key="9">
    <source>
        <dbReference type="WBParaSite" id="nRc.2.0.1.t45912-RA"/>
    </source>
</evidence>
<reference evidence="9" key="1">
    <citation type="submission" date="2022-11" db="UniProtKB">
        <authorList>
            <consortium name="WormBaseParasite"/>
        </authorList>
    </citation>
    <scope>IDENTIFICATION</scope>
</reference>
<feature type="binding site" evidence="6">
    <location>
        <position position="6"/>
    </location>
    <ligand>
        <name>Zn(2+)</name>
        <dbReference type="ChEBI" id="CHEBI:29105"/>
        <note>catalytic</note>
    </ligand>
</feature>
<dbReference type="AlphaFoldDB" id="A0A915L575"/>
<comment type="caution">
    <text evidence="6">Lacks conserved residue(s) required for the propagation of feature annotation.</text>
</comment>
<dbReference type="SUPFAM" id="SSF55486">
    <property type="entry name" value="Metalloproteases ('zincins'), catalytic domain"/>
    <property type="match status" value="1"/>
</dbReference>
<dbReference type="PANTHER" id="PTHR10127:SF780">
    <property type="entry name" value="METALLOENDOPEPTIDASE"/>
    <property type="match status" value="1"/>
</dbReference>
<keyword evidence="5" id="KW-0482">Metalloprotease</keyword>